<evidence type="ECO:0000259" key="6">
    <source>
        <dbReference type="PROSITE" id="PS50011"/>
    </source>
</evidence>
<accession>A0A6B2L5E0</accession>
<feature type="compositionally biased region" description="Low complexity" evidence="5">
    <location>
        <begin position="374"/>
        <end position="387"/>
    </location>
</feature>
<protein>
    <recommendedName>
        <fullName evidence="6">Protein kinase domain-containing protein</fullName>
    </recommendedName>
</protein>
<dbReference type="SUPFAM" id="SSF56112">
    <property type="entry name" value="Protein kinase-like (PK-like)"/>
    <property type="match status" value="1"/>
</dbReference>
<keyword evidence="1 4" id="KW-0547">Nucleotide-binding</keyword>
<evidence type="ECO:0000256" key="1">
    <source>
        <dbReference type="ARBA" id="ARBA00022741"/>
    </source>
</evidence>
<feature type="region of interest" description="Disordered" evidence="5">
    <location>
        <begin position="374"/>
        <end position="399"/>
    </location>
</feature>
<keyword evidence="3 4" id="KW-0067">ATP-binding</keyword>
<dbReference type="InterPro" id="IPR000719">
    <property type="entry name" value="Prot_kinase_dom"/>
</dbReference>
<dbReference type="GO" id="GO:0004674">
    <property type="term" value="F:protein serine/threonine kinase activity"/>
    <property type="evidence" value="ECO:0007669"/>
    <property type="project" value="TreeGrafter"/>
</dbReference>
<dbReference type="InterPro" id="IPR001245">
    <property type="entry name" value="Ser-Thr/Tyr_kinase_cat_dom"/>
</dbReference>
<dbReference type="Gene3D" id="3.30.200.20">
    <property type="entry name" value="Phosphorylase Kinase, domain 1"/>
    <property type="match status" value="1"/>
</dbReference>
<reference evidence="7" key="1">
    <citation type="journal article" date="2020" name="J. Eukaryot. Microbiol.">
        <title>De novo Sequencing, Assembly and Annotation of the Transcriptome for the Free-Living Testate Amoeba Arcella intermedia.</title>
        <authorList>
            <person name="Ribeiro G.M."/>
            <person name="Porfirio-Sousa A.L."/>
            <person name="Maurer-Alcala X.X."/>
            <person name="Katz L.A."/>
            <person name="Lahr D.J.G."/>
        </authorList>
    </citation>
    <scope>NUCLEOTIDE SEQUENCE</scope>
</reference>
<evidence type="ECO:0000313" key="7">
    <source>
        <dbReference type="EMBL" id="NDV32186.1"/>
    </source>
</evidence>
<name>A0A6B2L5E0_9EUKA</name>
<dbReference type="AlphaFoldDB" id="A0A6B2L5E0"/>
<dbReference type="EMBL" id="GIBP01003217">
    <property type="protein sequence ID" value="NDV32186.1"/>
    <property type="molecule type" value="Transcribed_RNA"/>
</dbReference>
<dbReference type="PANTHER" id="PTHR44329">
    <property type="entry name" value="SERINE/THREONINE-PROTEIN KINASE TNNI3K-RELATED"/>
    <property type="match status" value="1"/>
</dbReference>
<evidence type="ECO:0000256" key="3">
    <source>
        <dbReference type="ARBA" id="ARBA00022840"/>
    </source>
</evidence>
<evidence type="ECO:0000256" key="5">
    <source>
        <dbReference type="SAM" id="MobiDB-lite"/>
    </source>
</evidence>
<proteinExistence type="predicted"/>
<dbReference type="PROSITE" id="PS00107">
    <property type="entry name" value="PROTEIN_KINASE_ATP"/>
    <property type="match status" value="1"/>
</dbReference>
<dbReference type="Pfam" id="PF07714">
    <property type="entry name" value="PK_Tyr_Ser-Thr"/>
    <property type="match status" value="1"/>
</dbReference>
<feature type="binding site" evidence="4">
    <location>
        <position position="143"/>
    </location>
    <ligand>
        <name>ATP</name>
        <dbReference type="ChEBI" id="CHEBI:30616"/>
    </ligand>
</feature>
<dbReference type="GO" id="GO:0005524">
    <property type="term" value="F:ATP binding"/>
    <property type="evidence" value="ECO:0007669"/>
    <property type="project" value="UniProtKB-UniRule"/>
</dbReference>
<evidence type="ECO:0000256" key="2">
    <source>
        <dbReference type="ARBA" id="ARBA00022777"/>
    </source>
</evidence>
<keyword evidence="2" id="KW-0418">Kinase</keyword>
<sequence>MLMGMAGLLKRPKVEMEEKGKGAKIVSDLDGDDGDEMMEILKKELGIDSYGHRKEIVEGVKWILEEQEKREIGKIETQDIKKEDETYKEQDNEEKEEDGELIGSIGRQWLIDFEELILGDIIGKGYFGEVRKGTWKGVVVAVKYLYNMEDPSNENKFLQEIAILSNLRHPNIINFIGWSKTKKQVNSVINASVAMVTEYMGGGTLHWSLTNSYSFLSQTFHLLSNIILDIVRGMTYLHSRNILHRDLNARNILLDEHYKCKISDFGLSRLKAEHGSMTSHIGFLVCMAPEVYIGEEYSFQADVYSFGMVLYHILVGKQPNDDIDPLKFAHMVAHDKHRPPISANVSPFFKQIISQCWHENPEERPSFSSLLDSISQPTTSNSQTTPNAPIEADIIGTYR</sequence>
<feature type="domain" description="Protein kinase" evidence="6">
    <location>
        <begin position="116"/>
        <end position="379"/>
    </location>
</feature>
<dbReference type="InterPro" id="IPR011009">
    <property type="entry name" value="Kinase-like_dom_sf"/>
</dbReference>
<dbReference type="PROSITE" id="PS50011">
    <property type="entry name" value="PROTEIN_KINASE_DOM"/>
    <property type="match status" value="1"/>
</dbReference>
<dbReference type="InterPro" id="IPR051681">
    <property type="entry name" value="Ser/Thr_Kinases-Pseudokinases"/>
</dbReference>
<evidence type="ECO:0000256" key="4">
    <source>
        <dbReference type="PROSITE-ProRule" id="PRU10141"/>
    </source>
</evidence>
<organism evidence="7">
    <name type="scientific">Arcella intermedia</name>
    <dbReference type="NCBI Taxonomy" id="1963864"/>
    <lineage>
        <taxon>Eukaryota</taxon>
        <taxon>Amoebozoa</taxon>
        <taxon>Tubulinea</taxon>
        <taxon>Elardia</taxon>
        <taxon>Arcellinida</taxon>
        <taxon>Sphaerothecina</taxon>
        <taxon>Arcellidae</taxon>
        <taxon>Arcella</taxon>
    </lineage>
</organism>
<dbReference type="Gene3D" id="1.10.510.10">
    <property type="entry name" value="Transferase(Phosphotransferase) domain 1"/>
    <property type="match status" value="1"/>
</dbReference>
<dbReference type="CDD" id="cd13999">
    <property type="entry name" value="STKc_MAP3K-like"/>
    <property type="match status" value="1"/>
</dbReference>
<dbReference type="PANTHER" id="PTHR44329:SF298">
    <property type="entry name" value="MIXED LINEAGE KINASE DOMAIN-LIKE PROTEIN"/>
    <property type="match status" value="1"/>
</dbReference>
<keyword evidence="2" id="KW-0808">Transferase</keyword>
<dbReference type="InterPro" id="IPR017441">
    <property type="entry name" value="Protein_kinase_ATP_BS"/>
</dbReference>
<dbReference type="PRINTS" id="PR00109">
    <property type="entry name" value="TYRKINASE"/>
</dbReference>